<dbReference type="FunFam" id="3.30.54.20:FF:000002">
    <property type="entry name" value="Threonine--tRNA ligase"/>
    <property type="match status" value="1"/>
</dbReference>
<keyword evidence="3 13" id="KW-0436">Ligase</keyword>
<accession>M6KIC2</accession>
<comment type="catalytic activity">
    <reaction evidence="11">
        <text>tRNA(Thr) + L-threonine + ATP = L-threonyl-tRNA(Thr) + AMP + diphosphate + H(+)</text>
        <dbReference type="Rhea" id="RHEA:24624"/>
        <dbReference type="Rhea" id="RHEA-COMP:9670"/>
        <dbReference type="Rhea" id="RHEA-COMP:9704"/>
        <dbReference type="ChEBI" id="CHEBI:15378"/>
        <dbReference type="ChEBI" id="CHEBI:30616"/>
        <dbReference type="ChEBI" id="CHEBI:33019"/>
        <dbReference type="ChEBI" id="CHEBI:57926"/>
        <dbReference type="ChEBI" id="CHEBI:78442"/>
        <dbReference type="ChEBI" id="CHEBI:78534"/>
        <dbReference type="ChEBI" id="CHEBI:456215"/>
        <dbReference type="EC" id="6.1.1.3"/>
    </reaction>
</comment>
<evidence type="ECO:0000256" key="4">
    <source>
        <dbReference type="ARBA" id="ARBA00022723"/>
    </source>
</evidence>
<dbReference type="InterPro" id="IPR012675">
    <property type="entry name" value="Beta-grasp_dom_sf"/>
</dbReference>
<dbReference type="InterPro" id="IPR018163">
    <property type="entry name" value="Thr/Ala-tRNA-synth_IIc_edit"/>
</dbReference>
<dbReference type="FunFam" id="3.30.980.10:FF:000005">
    <property type="entry name" value="Threonyl-tRNA synthetase, mitochondrial"/>
    <property type="match status" value="1"/>
</dbReference>
<dbReference type="GO" id="GO:0046872">
    <property type="term" value="F:metal ion binding"/>
    <property type="evidence" value="ECO:0007669"/>
    <property type="project" value="UniProtKB-KW"/>
</dbReference>
<evidence type="ECO:0000256" key="9">
    <source>
        <dbReference type="ARBA" id="ARBA00023146"/>
    </source>
</evidence>
<name>M6KIC2_LEPIR</name>
<comment type="similarity">
    <text evidence="1">Belongs to the class-II aminoacyl-tRNA synthetase family.</text>
</comment>
<sequence>MYQLTLPDKSIKEVASGFTYRDFIEKELPFLKNKALAVRLNGEEILDLSRTVEKNSNIEVLTYSEKLGWETFQHSAAHLLGMAVQNLYKNANLTVGPVIDNGPGFFYYDIDFQGAIVTPEDFPKIEAEMEKIVKADHPVWRKVVSKKQAIETFQKLGEKYKIEIIDGIPSEEVSIYGMGEWFDLCRGPHVPNSGILKSFKLTAISGAYWKADKNNSMLTRIYGVAFPTKKNWINIFFKLRKRRKEIIERSEKRWIYFLFKRKVQGFLFGIPKEQFFGIHSQSIFVPNVTKEVIRKSKRLRYFLPNFGRSPVIGIIFMRTCILRT</sequence>
<reference evidence="13 14" key="1">
    <citation type="submission" date="2013-01" db="EMBL/GenBank/DDBJ databases">
        <authorList>
            <person name="Harkins D.M."/>
            <person name="Durkin A.S."/>
            <person name="Brinkac L.M."/>
            <person name="Haft D.H."/>
            <person name="Selengut J.D."/>
            <person name="Sanka R."/>
            <person name="DePew J."/>
            <person name="Purushe J."/>
            <person name="Peacock S.J."/>
            <person name="Thaipadungpanit J."/>
            <person name="Wuthiekanun V.W."/>
            <person name="Day N.P."/>
            <person name="Vinetz J.M."/>
            <person name="Sutton G.G."/>
            <person name="Nierman W.C."/>
            <person name="Fouts D.E."/>
        </authorList>
    </citation>
    <scope>NUCLEOTIDE SEQUENCE [LARGE SCALE GENOMIC DNA]</scope>
    <source>
        <strain evidence="13 14">L0374</strain>
    </source>
</reference>
<dbReference type="EC" id="6.1.1.3" evidence="2"/>
<keyword evidence="4" id="KW-0479">Metal-binding</keyword>
<dbReference type="Proteomes" id="UP000012137">
    <property type="component" value="Unassembled WGS sequence"/>
</dbReference>
<comment type="caution">
    <text evidence="13">The sequence shown here is derived from an EMBL/GenBank/DDBJ whole genome shotgun (WGS) entry which is preliminary data.</text>
</comment>
<evidence type="ECO:0000256" key="1">
    <source>
        <dbReference type="ARBA" id="ARBA00008226"/>
    </source>
</evidence>
<evidence type="ECO:0000259" key="12">
    <source>
        <dbReference type="PROSITE" id="PS51880"/>
    </source>
</evidence>
<feature type="domain" description="TGS" evidence="12">
    <location>
        <begin position="1"/>
        <end position="62"/>
    </location>
</feature>
<dbReference type="GO" id="GO:0006435">
    <property type="term" value="P:threonyl-tRNA aminoacylation"/>
    <property type="evidence" value="ECO:0007669"/>
    <property type="project" value="TreeGrafter"/>
</dbReference>
<dbReference type="Pfam" id="PF07973">
    <property type="entry name" value="tRNA_SAD"/>
    <property type="match status" value="1"/>
</dbReference>
<dbReference type="AlphaFoldDB" id="M6KIC2"/>
<evidence type="ECO:0000256" key="10">
    <source>
        <dbReference type="ARBA" id="ARBA00031900"/>
    </source>
</evidence>
<evidence type="ECO:0000256" key="2">
    <source>
        <dbReference type="ARBA" id="ARBA00013163"/>
    </source>
</evidence>
<dbReference type="SMART" id="SM00863">
    <property type="entry name" value="tRNA_SAD"/>
    <property type="match status" value="1"/>
</dbReference>
<evidence type="ECO:0000256" key="3">
    <source>
        <dbReference type="ARBA" id="ARBA00022598"/>
    </source>
</evidence>
<evidence type="ECO:0000256" key="11">
    <source>
        <dbReference type="ARBA" id="ARBA00049515"/>
    </source>
</evidence>
<keyword evidence="9" id="KW-0030">Aminoacyl-tRNA synthetase</keyword>
<dbReference type="InterPro" id="IPR012947">
    <property type="entry name" value="tRNA_SAD"/>
</dbReference>
<dbReference type="CDD" id="cd01667">
    <property type="entry name" value="TGS_ThrRS"/>
    <property type="match status" value="1"/>
</dbReference>
<dbReference type="PANTHER" id="PTHR11451:SF44">
    <property type="entry name" value="THREONINE--TRNA LIGASE, CHLOROPLASTIC_MITOCHONDRIAL 2"/>
    <property type="match status" value="1"/>
</dbReference>
<dbReference type="Gene3D" id="3.30.54.20">
    <property type="match status" value="1"/>
</dbReference>
<dbReference type="GO" id="GO:0004829">
    <property type="term" value="F:threonine-tRNA ligase activity"/>
    <property type="evidence" value="ECO:0007669"/>
    <property type="project" value="UniProtKB-EC"/>
</dbReference>
<dbReference type="GO" id="GO:0005524">
    <property type="term" value="F:ATP binding"/>
    <property type="evidence" value="ECO:0007669"/>
    <property type="project" value="UniProtKB-KW"/>
</dbReference>
<keyword evidence="6" id="KW-0862">Zinc</keyword>
<protein>
    <recommendedName>
        <fullName evidence="2">threonine--tRNA ligase</fullName>
        <ecNumber evidence="2">6.1.1.3</ecNumber>
    </recommendedName>
    <alternativeName>
        <fullName evidence="10">Threonyl-tRNA synthetase</fullName>
    </alternativeName>
</protein>
<keyword evidence="7" id="KW-0067">ATP-binding</keyword>
<dbReference type="PANTHER" id="PTHR11451">
    <property type="entry name" value="THREONINE-TRNA LIGASE"/>
    <property type="match status" value="1"/>
</dbReference>
<organism evidence="13 14">
    <name type="scientific">Leptospira interrogans serovar Pyrogenes str. L0374</name>
    <dbReference type="NCBI Taxonomy" id="1049928"/>
    <lineage>
        <taxon>Bacteria</taxon>
        <taxon>Pseudomonadati</taxon>
        <taxon>Spirochaetota</taxon>
        <taxon>Spirochaetia</taxon>
        <taxon>Leptospirales</taxon>
        <taxon>Leptospiraceae</taxon>
        <taxon>Leptospira</taxon>
    </lineage>
</organism>
<evidence type="ECO:0000256" key="7">
    <source>
        <dbReference type="ARBA" id="ARBA00022840"/>
    </source>
</evidence>
<dbReference type="EMBL" id="AHMZ02000056">
    <property type="protein sequence ID" value="EMN31620.1"/>
    <property type="molecule type" value="Genomic_DNA"/>
</dbReference>
<dbReference type="InterPro" id="IPR004095">
    <property type="entry name" value="TGS"/>
</dbReference>
<evidence type="ECO:0000256" key="5">
    <source>
        <dbReference type="ARBA" id="ARBA00022741"/>
    </source>
</evidence>
<dbReference type="PROSITE" id="PS51880">
    <property type="entry name" value="TGS"/>
    <property type="match status" value="1"/>
</dbReference>
<dbReference type="Gene3D" id="3.10.20.30">
    <property type="match status" value="1"/>
</dbReference>
<dbReference type="InterPro" id="IPR012676">
    <property type="entry name" value="TGS-like"/>
</dbReference>
<evidence type="ECO:0000313" key="13">
    <source>
        <dbReference type="EMBL" id="EMN31620.1"/>
    </source>
</evidence>
<evidence type="ECO:0000256" key="8">
    <source>
        <dbReference type="ARBA" id="ARBA00022917"/>
    </source>
</evidence>
<proteinExistence type="inferred from homology"/>
<keyword evidence="8" id="KW-0648">Protein biosynthesis</keyword>
<keyword evidence="5" id="KW-0547">Nucleotide-binding</keyword>
<dbReference type="Gene3D" id="3.30.980.10">
    <property type="entry name" value="Threonyl-trna Synthetase, Chain A, domain 2"/>
    <property type="match status" value="1"/>
</dbReference>
<evidence type="ECO:0000313" key="14">
    <source>
        <dbReference type="Proteomes" id="UP000012137"/>
    </source>
</evidence>
<gene>
    <name evidence="13" type="ORF">LEP1GSC083_0944</name>
</gene>
<dbReference type="SUPFAM" id="SSF55186">
    <property type="entry name" value="ThrRS/AlaRS common domain"/>
    <property type="match status" value="1"/>
</dbReference>
<dbReference type="SUPFAM" id="SSF81271">
    <property type="entry name" value="TGS-like"/>
    <property type="match status" value="1"/>
</dbReference>
<evidence type="ECO:0000256" key="6">
    <source>
        <dbReference type="ARBA" id="ARBA00022833"/>
    </source>
</evidence>